<sequence length="448" mass="49039">MAEPARALSPHRLSLRQQNALRLALIFVLFELVSALAVVFLLMLPMAERASADLAGLMVLSAQTRSELPPGTRPAFEKELLRAHGLELRTTPPVDAKPQDRHGLYLRALEHRLRARTGQEIKILGAKQANALWLWAGLPSGGQTLWLGFPQSRVGPHPLAALLLTLSVGLLLAALAAWWLGGVILTPIKRFDSAAATLGRGETPTLLPEQGPRELAGLAHRFNRLSTQIRELLEARTTLLAGLSHDLRTPLARMRLALEMLQRRPDPAWIERLDQDIGEMDQLIGNVLMLARGLSQEPSEPVELSALLEELAAATRATGADVRVRCPSIEMQTAVEALRRVLSNLLNNAQRYAGARPIELQAQRSAEHCRIGVLDLGPGIPTAELEAVFRPFHRVEHSRSPNTGGTGLGLAIVKQLAQAHGWQVWLENRPDAGLAAWVELPIQILAQQ</sequence>
<dbReference type="CDD" id="cd00082">
    <property type="entry name" value="HisKA"/>
    <property type="match status" value="1"/>
</dbReference>
<keyword evidence="10" id="KW-1133">Transmembrane helix</keyword>
<name>A0A9X1B676_9GAMM</name>
<evidence type="ECO:0000256" key="9">
    <source>
        <dbReference type="ARBA" id="ARBA00022840"/>
    </source>
</evidence>
<dbReference type="InterPro" id="IPR036097">
    <property type="entry name" value="HisK_dim/P_sf"/>
</dbReference>
<dbReference type="RefSeq" id="WP_200249517.1">
    <property type="nucleotide sequence ID" value="NZ_NRRY01000061.1"/>
</dbReference>
<evidence type="ECO:0000259" key="11">
    <source>
        <dbReference type="PROSITE" id="PS50109"/>
    </source>
</evidence>
<dbReference type="PROSITE" id="PS50885">
    <property type="entry name" value="HAMP"/>
    <property type="match status" value="1"/>
</dbReference>
<dbReference type="InterPro" id="IPR003661">
    <property type="entry name" value="HisK_dim/P_dom"/>
</dbReference>
<protein>
    <recommendedName>
        <fullName evidence="3">histidine kinase</fullName>
        <ecNumber evidence="3">2.7.13.3</ecNumber>
    </recommendedName>
</protein>
<dbReference type="SMART" id="SM00304">
    <property type="entry name" value="HAMP"/>
    <property type="match status" value="1"/>
</dbReference>
<feature type="transmembrane region" description="Helical" evidence="10">
    <location>
        <begin position="20"/>
        <end position="44"/>
    </location>
</feature>
<feature type="domain" description="Histidine kinase" evidence="11">
    <location>
        <begin position="242"/>
        <end position="444"/>
    </location>
</feature>
<evidence type="ECO:0000256" key="10">
    <source>
        <dbReference type="SAM" id="Phobius"/>
    </source>
</evidence>
<keyword evidence="7" id="KW-0547">Nucleotide-binding</keyword>
<keyword evidence="14" id="KW-1185">Reference proteome</keyword>
<accession>A0A9X1B676</accession>
<comment type="subcellular location">
    <subcellularLocation>
        <location evidence="2">Cell membrane</location>
        <topology evidence="2">Multi-pass membrane protein</topology>
    </subcellularLocation>
</comment>
<evidence type="ECO:0000259" key="12">
    <source>
        <dbReference type="PROSITE" id="PS50885"/>
    </source>
</evidence>
<dbReference type="InterPro" id="IPR003660">
    <property type="entry name" value="HAMP_dom"/>
</dbReference>
<evidence type="ECO:0000256" key="3">
    <source>
        <dbReference type="ARBA" id="ARBA00012438"/>
    </source>
</evidence>
<dbReference type="InterPro" id="IPR004358">
    <property type="entry name" value="Sig_transdc_His_kin-like_C"/>
</dbReference>
<dbReference type="GO" id="GO:0005886">
    <property type="term" value="C:plasma membrane"/>
    <property type="evidence" value="ECO:0007669"/>
    <property type="project" value="UniProtKB-SubCell"/>
</dbReference>
<evidence type="ECO:0000256" key="7">
    <source>
        <dbReference type="ARBA" id="ARBA00022741"/>
    </source>
</evidence>
<feature type="transmembrane region" description="Helical" evidence="10">
    <location>
        <begin position="159"/>
        <end position="180"/>
    </location>
</feature>
<keyword evidence="10" id="KW-0812">Transmembrane</keyword>
<keyword evidence="8 13" id="KW-0418">Kinase</keyword>
<dbReference type="Proteomes" id="UP001138768">
    <property type="component" value="Unassembled WGS sequence"/>
</dbReference>
<dbReference type="Gene3D" id="1.10.287.130">
    <property type="match status" value="1"/>
</dbReference>
<evidence type="ECO:0000256" key="5">
    <source>
        <dbReference type="ARBA" id="ARBA00022553"/>
    </source>
</evidence>
<feature type="domain" description="HAMP" evidence="12">
    <location>
        <begin position="182"/>
        <end position="234"/>
    </location>
</feature>
<dbReference type="InterPro" id="IPR005467">
    <property type="entry name" value="His_kinase_dom"/>
</dbReference>
<evidence type="ECO:0000313" key="13">
    <source>
        <dbReference type="EMBL" id="MBK1621193.1"/>
    </source>
</evidence>
<evidence type="ECO:0000256" key="1">
    <source>
        <dbReference type="ARBA" id="ARBA00000085"/>
    </source>
</evidence>
<dbReference type="InterPro" id="IPR038421">
    <property type="entry name" value="RisS_PPD_sf"/>
</dbReference>
<proteinExistence type="predicted"/>
<keyword evidence="6" id="KW-0808">Transferase</keyword>
<keyword evidence="5" id="KW-0597">Phosphoprotein</keyword>
<dbReference type="SUPFAM" id="SSF47384">
    <property type="entry name" value="Homodimeric domain of signal transducing histidine kinase"/>
    <property type="match status" value="1"/>
</dbReference>
<dbReference type="GO" id="GO:0000155">
    <property type="term" value="F:phosphorelay sensor kinase activity"/>
    <property type="evidence" value="ECO:0007669"/>
    <property type="project" value="InterPro"/>
</dbReference>
<dbReference type="Gene3D" id="3.30.565.10">
    <property type="entry name" value="Histidine kinase-like ATPase, C-terminal domain"/>
    <property type="match status" value="1"/>
</dbReference>
<dbReference type="Pfam" id="PF02518">
    <property type="entry name" value="HATPase_c"/>
    <property type="match status" value="1"/>
</dbReference>
<keyword evidence="9" id="KW-0067">ATP-binding</keyword>
<dbReference type="Pfam" id="PF00512">
    <property type="entry name" value="HisKA"/>
    <property type="match status" value="1"/>
</dbReference>
<evidence type="ECO:0000256" key="6">
    <source>
        <dbReference type="ARBA" id="ARBA00022679"/>
    </source>
</evidence>
<dbReference type="SUPFAM" id="SSF55874">
    <property type="entry name" value="ATPase domain of HSP90 chaperone/DNA topoisomerase II/histidine kinase"/>
    <property type="match status" value="1"/>
</dbReference>
<gene>
    <name evidence="13" type="ORF">CKO42_22800</name>
</gene>
<dbReference type="AlphaFoldDB" id="A0A9X1B676"/>
<evidence type="ECO:0000313" key="14">
    <source>
        <dbReference type="Proteomes" id="UP001138768"/>
    </source>
</evidence>
<organism evidence="13 14">
    <name type="scientific">Lamprobacter modestohalophilus</name>
    <dbReference type="NCBI Taxonomy" id="1064514"/>
    <lineage>
        <taxon>Bacteria</taxon>
        <taxon>Pseudomonadati</taxon>
        <taxon>Pseudomonadota</taxon>
        <taxon>Gammaproteobacteria</taxon>
        <taxon>Chromatiales</taxon>
        <taxon>Chromatiaceae</taxon>
        <taxon>Lamprobacter</taxon>
    </lineage>
</organism>
<keyword evidence="4" id="KW-1003">Cell membrane</keyword>
<evidence type="ECO:0000256" key="4">
    <source>
        <dbReference type="ARBA" id="ARBA00022475"/>
    </source>
</evidence>
<dbReference type="InterPro" id="IPR003594">
    <property type="entry name" value="HATPase_dom"/>
</dbReference>
<dbReference type="EMBL" id="NRRY01000061">
    <property type="protein sequence ID" value="MBK1621193.1"/>
    <property type="molecule type" value="Genomic_DNA"/>
</dbReference>
<evidence type="ECO:0000256" key="8">
    <source>
        <dbReference type="ARBA" id="ARBA00022777"/>
    </source>
</evidence>
<dbReference type="InterPro" id="IPR050980">
    <property type="entry name" value="2C_sensor_his_kinase"/>
</dbReference>
<dbReference type="Gene3D" id="3.30.450.300">
    <property type="entry name" value="Sensor histidine kinase RisS, periplasmic domain"/>
    <property type="match status" value="1"/>
</dbReference>
<keyword evidence="10" id="KW-0472">Membrane</keyword>
<reference evidence="13 14" key="1">
    <citation type="journal article" date="2020" name="Microorganisms">
        <title>Osmotic Adaptation and Compatible Solute Biosynthesis of Phototrophic Bacteria as Revealed from Genome Analyses.</title>
        <authorList>
            <person name="Imhoff J.F."/>
            <person name="Rahn T."/>
            <person name="Kunzel S."/>
            <person name="Keller A."/>
            <person name="Neulinger S.C."/>
        </authorList>
    </citation>
    <scope>NUCLEOTIDE SEQUENCE [LARGE SCALE GENOMIC DNA]</scope>
    <source>
        <strain evidence="13 14">DSM 25653</strain>
    </source>
</reference>
<dbReference type="InterPro" id="IPR036890">
    <property type="entry name" value="HATPase_C_sf"/>
</dbReference>
<dbReference type="Pfam" id="PF00672">
    <property type="entry name" value="HAMP"/>
    <property type="match status" value="1"/>
</dbReference>
<evidence type="ECO:0000256" key="2">
    <source>
        <dbReference type="ARBA" id="ARBA00004651"/>
    </source>
</evidence>
<dbReference type="PANTHER" id="PTHR44936:SF10">
    <property type="entry name" value="SENSOR PROTEIN RSTB"/>
    <property type="match status" value="1"/>
</dbReference>
<dbReference type="PRINTS" id="PR00344">
    <property type="entry name" value="BCTRLSENSOR"/>
</dbReference>
<dbReference type="SMART" id="SM00387">
    <property type="entry name" value="HATPase_c"/>
    <property type="match status" value="1"/>
</dbReference>
<comment type="caution">
    <text evidence="13">The sequence shown here is derived from an EMBL/GenBank/DDBJ whole genome shotgun (WGS) entry which is preliminary data.</text>
</comment>
<comment type="catalytic activity">
    <reaction evidence="1">
        <text>ATP + protein L-histidine = ADP + protein N-phospho-L-histidine.</text>
        <dbReference type="EC" id="2.7.13.3"/>
    </reaction>
</comment>
<dbReference type="EC" id="2.7.13.3" evidence="3"/>
<dbReference type="PANTHER" id="PTHR44936">
    <property type="entry name" value="SENSOR PROTEIN CREC"/>
    <property type="match status" value="1"/>
</dbReference>
<dbReference type="PROSITE" id="PS50109">
    <property type="entry name" value="HIS_KIN"/>
    <property type="match status" value="1"/>
</dbReference>
<dbReference type="SMART" id="SM00388">
    <property type="entry name" value="HisKA"/>
    <property type="match status" value="1"/>
</dbReference>
<dbReference type="GO" id="GO:0005524">
    <property type="term" value="F:ATP binding"/>
    <property type="evidence" value="ECO:0007669"/>
    <property type="project" value="UniProtKB-KW"/>
</dbReference>